<organism evidence="2 3">
    <name type="scientific">Allofournierella massiliensis</name>
    <dbReference type="NCBI Taxonomy" id="1650663"/>
    <lineage>
        <taxon>Bacteria</taxon>
        <taxon>Bacillati</taxon>
        <taxon>Bacillota</taxon>
        <taxon>Clostridia</taxon>
        <taxon>Eubacteriales</taxon>
        <taxon>Oscillospiraceae</taxon>
        <taxon>Allofournierella</taxon>
    </lineage>
</organism>
<name>A0A4R1QED8_9FIRM</name>
<protein>
    <submittedName>
        <fullName evidence="2">Helix-turn-helix protein</fullName>
    </submittedName>
</protein>
<dbReference type="Proteomes" id="UP000295184">
    <property type="component" value="Unassembled WGS sequence"/>
</dbReference>
<dbReference type="PANTHER" id="PTHR35010">
    <property type="entry name" value="BLL4672 PROTEIN-RELATED"/>
    <property type="match status" value="1"/>
</dbReference>
<sequence length="87" mass="10022">MKFRRAFSSEIFIRRHQMGLTQETVAELAGISTRWYQQIESGRRTPSGRLLLRLCAILQIDARLFYSTVGLDPAQLNWLDQSDHQAG</sequence>
<dbReference type="InterPro" id="IPR001387">
    <property type="entry name" value="Cro/C1-type_HTH"/>
</dbReference>
<accession>A0A4R1QED8</accession>
<dbReference type="Pfam" id="PF13560">
    <property type="entry name" value="HTH_31"/>
    <property type="match status" value="1"/>
</dbReference>
<dbReference type="SUPFAM" id="SSF47413">
    <property type="entry name" value="lambda repressor-like DNA-binding domains"/>
    <property type="match status" value="1"/>
</dbReference>
<dbReference type="AlphaFoldDB" id="A0A4R1QED8"/>
<feature type="domain" description="HTH cro/C1-type" evidence="1">
    <location>
        <begin position="15"/>
        <end position="65"/>
    </location>
</feature>
<dbReference type="OrthoDB" id="1954354at2"/>
<dbReference type="Gene3D" id="1.10.260.40">
    <property type="entry name" value="lambda repressor-like DNA-binding domains"/>
    <property type="match status" value="1"/>
</dbReference>
<dbReference type="STRING" id="1650663.GCA_001486665_02639"/>
<dbReference type="EMBL" id="SLUM01000061">
    <property type="protein sequence ID" value="TCL47738.1"/>
    <property type="molecule type" value="Genomic_DNA"/>
</dbReference>
<dbReference type="PROSITE" id="PS50943">
    <property type="entry name" value="HTH_CROC1"/>
    <property type="match status" value="1"/>
</dbReference>
<comment type="caution">
    <text evidence="2">The sequence shown here is derived from an EMBL/GenBank/DDBJ whole genome shotgun (WGS) entry which is preliminary data.</text>
</comment>
<gene>
    <name evidence="2" type="ORF">EDD77_1616</name>
</gene>
<proteinExistence type="predicted"/>
<reference evidence="2 3" key="1">
    <citation type="submission" date="2019-03" db="EMBL/GenBank/DDBJ databases">
        <title>Genomic Encyclopedia of Type Strains, Phase IV (KMG-IV): sequencing the most valuable type-strain genomes for metagenomic binning, comparative biology and taxonomic classification.</title>
        <authorList>
            <person name="Goeker M."/>
        </authorList>
    </citation>
    <scope>NUCLEOTIDE SEQUENCE [LARGE SCALE GENOMIC DNA]</scope>
    <source>
        <strain evidence="2 3">DSM 100451</strain>
    </source>
</reference>
<dbReference type="RefSeq" id="WP_058965684.1">
    <property type="nucleotide sequence ID" value="NZ_CABKVM010000018.1"/>
</dbReference>
<evidence type="ECO:0000259" key="1">
    <source>
        <dbReference type="PROSITE" id="PS50943"/>
    </source>
</evidence>
<dbReference type="GO" id="GO:0003677">
    <property type="term" value="F:DNA binding"/>
    <property type="evidence" value="ECO:0007669"/>
    <property type="project" value="InterPro"/>
</dbReference>
<dbReference type="CDD" id="cd00093">
    <property type="entry name" value="HTH_XRE"/>
    <property type="match status" value="1"/>
</dbReference>
<dbReference type="SMART" id="SM00530">
    <property type="entry name" value="HTH_XRE"/>
    <property type="match status" value="1"/>
</dbReference>
<dbReference type="InterPro" id="IPR010982">
    <property type="entry name" value="Lambda_DNA-bd_dom_sf"/>
</dbReference>
<dbReference type="PANTHER" id="PTHR35010:SF4">
    <property type="entry name" value="BLL5781 PROTEIN"/>
    <property type="match status" value="1"/>
</dbReference>
<evidence type="ECO:0000313" key="3">
    <source>
        <dbReference type="Proteomes" id="UP000295184"/>
    </source>
</evidence>
<evidence type="ECO:0000313" key="2">
    <source>
        <dbReference type="EMBL" id="TCL47738.1"/>
    </source>
</evidence>